<dbReference type="InterPro" id="IPR018490">
    <property type="entry name" value="cNMP-bd_dom_sf"/>
</dbReference>
<name>A0A345ZSB8_9HYPH</name>
<dbReference type="InterPro" id="IPR012318">
    <property type="entry name" value="HTH_CRP"/>
</dbReference>
<dbReference type="PROSITE" id="PS51063">
    <property type="entry name" value="HTH_CRP_2"/>
    <property type="match status" value="1"/>
</dbReference>
<dbReference type="EMBL" id="CP031417">
    <property type="protein sequence ID" value="AXK79815.1"/>
    <property type="molecule type" value="Genomic_DNA"/>
</dbReference>
<evidence type="ECO:0000259" key="4">
    <source>
        <dbReference type="PROSITE" id="PS51063"/>
    </source>
</evidence>
<evidence type="ECO:0000256" key="2">
    <source>
        <dbReference type="ARBA" id="ARBA00023125"/>
    </source>
</evidence>
<proteinExistence type="predicted"/>
<dbReference type="Proteomes" id="UP000254889">
    <property type="component" value="Chromosome"/>
</dbReference>
<dbReference type="SMART" id="SM00419">
    <property type="entry name" value="HTH_CRP"/>
    <property type="match status" value="1"/>
</dbReference>
<accession>A0A345ZSB8</accession>
<sequence>MRRVLRARQQLFMEGDAQTHVYLVKAGAVCLYRMLRNGRRQVVGFKLPGEFIALGSEQRYRCCAESIGATELRSFQTVVFHAAAALNSRFMLRLYEAVASDLARTQEQAVSVGQRGADGSVAAFLLSVAGRSLPSDGFGTLSLPMSRADIADYLGLSLETVSRVFTGFKRLGFITLRGRRGVRLVDRAALRAIADAGGDTGSPPRLLN</sequence>
<dbReference type="SUPFAM" id="SSF46785">
    <property type="entry name" value="Winged helix' DNA-binding domain"/>
    <property type="match status" value="1"/>
</dbReference>
<keyword evidence="2" id="KW-0238">DNA-binding</keyword>
<dbReference type="InterPro" id="IPR036388">
    <property type="entry name" value="WH-like_DNA-bd_sf"/>
</dbReference>
<dbReference type="InterPro" id="IPR050397">
    <property type="entry name" value="Env_Response_Regulators"/>
</dbReference>
<organism evidence="5 6">
    <name type="scientific">Pseudolabrys taiwanensis</name>
    <dbReference type="NCBI Taxonomy" id="331696"/>
    <lineage>
        <taxon>Bacteria</taxon>
        <taxon>Pseudomonadati</taxon>
        <taxon>Pseudomonadota</taxon>
        <taxon>Alphaproteobacteria</taxon>
        <taxon>Hyphomicrobiales</taxon>
        <taxon>Xanthobacteraceae</taxon>
        <taxon>Pseudolabrys</taxon>
    </lineage>
</organism>
<keyword evidence="6" id="KW-1185">Reference proteome</keyword>
<dbReference type="SUPFAM" id="SSF51206">
    <property type="entry name" value="cAMP-binding domain-like"/>
    <property type="match status" value="1"/>
</dbReference>
<reference evidence="5 6" key="1">
    <citation type="submission" date="2018-07" db="EMBL/GenBank/DDBJ databases">
        <authorList>
            <person name="Quirk P.G."/>
            <person name="Krulwich T.A."/>
        </authorList>
    </citation>
    <scope>NUCLEOTIDE SEQUENCE [LARGE SCALE GENOMIC DNA]</scope>
    <source>
        <strain evidence="5 6">CC-BB4</strain>
    </source>
</reference>
<gene>
    <name evidence="5" type="ORF">DW352_04350</name>
</gene>
<dbReference type="PROSITE" id="PS00042">
    <property type="entry name" value="HTH_CRP_1"/>
    <property type="match status" value="1"/>
</dbReference>
<protein>
    <recommendedName>
        <fullName evidence="4">HTH crp-type domain-containing protein</fullName>
    </recommendedName>
</protein>
<dbReference type="OrthoDB" id="667966at2"/>
<dbReference type="Gene3D" id="2.60.120.10">
    <property type="entry name" value="Jelly Rolls"/>
    <property type="match status" value="1"/>
</dbReference>
<dbReference type="KEGG" id="ptaw:DW352_04350"/>
<dbReference type="InterPro" id="IPR018335">
    <property type="entry name" value="Tscrpt_reg_HTH_Crp-type_CS"/>
</dbReference>
<dbReference type="InterPro" id="IPR014710">
    <property type="entry name" value="RmlC-like_jellyroll"/>
</dbReference>
<dbReference type="CDD" id="cd00038">
    <property type="entry name" value="CAP_ED"/>
    <property type="match status" value="1"/>
</dbReference>
<dbReference type="Pfam" id="PF00027">
    <property type="entry name" value="cNMP_binding"/>
    <property type="match status" value="1"/>
</dbReference>
<dbReference type="Gene3D" id="1.10.10.10">
    <property type="entry name" value="Winged helix-like DNA-binding domain superfamily/Winged helix DNA-binding domain"/>
    <property type="match status" value="1"/>
</dbReference>
<dbReference type="AlphaFoldDB" id="A0A345ZSB8"/>
<evidence type="ECO:0000256" key="1">
    <source>
        <dbReference type="ARBA" id="ARBA00023015"/>
    </source>
</evidence>
<dbReference type="PANTHER" id="PTHR24567">
    <property type="entry name" value="CRP FAMILY TRANSCRIPTIONAL REGULATORY PROTEIN"/>
    <property type="match status" value="1"/>
</dbReference>
<dbReference type="RefSeq" id="WP_115688862.1">
    <property type="nucleotide sequence ID" value="NZ_CP031417.1"/>
</dbReference>
<dbReference type="PANTHER" id="PTHR24567:SF75">
    <property type="entry name" value="FUMARATE AND NITRATE REDUCTION REGULATORY PROTEIN"/>
    <property type="match status" value="1"/>
</dbReference>
<dbReference type="GO" id="GO:0005829">
    <property type="term" value="C:cytosol"/>
    <property type="evidence" value="ECO:0007669"/>
    <property type="project" value="TreeGrafter"/>
</dbReference>
<evidence type="ECO:0000313" key="6">
    <source>
        <dbReference type="Proteomes" id="UP000254889"/>
    </source>
</evidence>
<dbReference type="InterPro" id="IPR036390">
    <property type="entry name" value="WH_DNA-bd_sf"/>
</dbReference>
<dbReference type="Pfam" id="PF13545">
    <property type="entry name" value="HTH_Crp_2"/>
    <property type="match status" value="1"/>
</dbReference>
<dbReference type="InterPro" id="IPR000595">
    <property type="entry name" value="cNMP-bd_dom"/>
</dbReference>
<dbReference type="GO" id="GO:0003677">
    <property type="term" value="F:DNA binding"/>
    <property type="evidence" value="ECO:0007669"/>
    <property type="project" value="UniProtKB-KW"/>
</dbReference>
<dbReference type="GO" id="GO:0003700">
    <property type="term" value="F:DNA-binding transcription factor activity"/>
    <property type="evidence" value="ECO:0007669"/>
    <property type="project" value="InterPro"/>
</dbReference>
<keyword evidence="1" id="KW-0805">Transcription regulation</keyword>
<evidence type="ECO:0000313" key="5">
    <source>
        <dbReference type="EMBL" id="AXK79815.1"/>
    </source>
</evidence>
<evidence type="ECO:0000256" key="3">
    <source>
        <dbReference type="ARBA" id="ARBA00023163"/>
    </source>
</evidence>
<keyword evidence="3" id="KW-0804">Transcription</keyword>
<dbReference type="PRINTS" id="PR00034">
    <property type="entry name" value="HTHCRP"/>
</dbReference>
<dbReference type="CDD" id="cd00092">
    <property type="entry name" value="HTH_CRP"/>
    <property type="match status" value="1"/>
</dbReference>
<feature type="domain" description="HTH crp-type" evidence="4">
    <location>
        <begin position="115"/>
        <end position="188"/>
    </location>
</feature>